<comment type="caution">
    <text evidence="1">The sequence shown here is derived from an EMBL/GenBank/DDBJ whole genome shotgun (WGS) entry which is preliminary data.</text>
</comment>
<accession>A0AA88Y2K1</accession>
<sequence length="541" mass="59265">MISTGASPLIDEIEKFKHSLNIGDRLKDIANEELDNAGSDITLNGFILGAGERNVTWYLMHTAHVPTNLCSNDPECLSTIETYGGLVSFGKVSYMEGTVYYICSYSKSVSIVRELHTVNLPEMTLCSDGVLIDSTPPSMGTVLLHTETPGYLSSNALAFSWEGFDDSHKYKDLGYPSPIAHYEYGVGTYPEYDDTVQFRTAGLSNGMVLHNVTFRPGFTYYVTLKAADHNGNSIQSVSEQFIYDTTPPEIDNVLVGTARVHQYFQSGKSIQIHISDLHDGESGIKNILAGIGTTMNTTDAVELKEIDGQFEEIDTNGNLVDGHLYFVIVDVENHAGLSSRAVSDYFIYDSSPPHGGIVRDGSNDSMDATFVANSSSLTCHWGEFYDHDSKMKSYSVALSTEDGPSDRYDFTYVGLILACNKAGLCVIKSSNGVIIDSSKPVVGRVHVGMTSKHSNFISSQSYVEAQWFGFEDPQSGIQHYDVCIGKQSGMCDIVAYRDTLKNTYYTFSNLSLPVNTPLVIRVKAINNAGLSAGEQLRDLQS</sequence>
<protein>
    <submittedName>
        <fullName evidence="1">Uncharacterized protein</fullName>
    </submittedName>
</protein>
<dbReference type="InterPro" id="IPR036116">
    <property type="entry name" value="FN3_sf"/>
</dbReference>
<name>A0AA88Y2K1_PINIB</name>
<dbReference type="PANTHER" id="PTHR16897:SF2">
    <property type="entry name" value="OS03G0226600 PROTEIN"/>
    <property type="match status" value="1"/>
</dbReference>
<proteinExistence type="predicted"/>
<organism evidence="1 2">
    <name type="scientific">Pinctada imbricata</name>
    <name type="common">Atlantic pearl-oyster</name>
    <name type="synonym">Pinctada martensii</name>
    <dbReference type="NCBI Taxonomy" id="66713"/>
    <lineage>
        <taxon>Eukaryota</taxon>
        <taxon>Metazoa</taxon>
        <taxon>Spiralia</taxon>
        <taxon>Lophotrochozoa</taxon>
        <taxon>Mollusca</taxon>
        <taxon>Bivalvia</taxon>
        <taxon>Autobranchia</taxon>
        <taxon>Pteriomorphia</taxon>
        <taxon>Pterioida</taxon>
        <taxon>Pterioidea</taxon>
        <taxon>Pteriidae</taxon>
        <taxon>Pinctada</taxon>
    </lineage>
</organism>
<dbReference type="AlphaFoldDB" id="A0AA88Y2K1"/>
<gene>
    <name evidence="1" type="ORF">FSP39_006126</name>
</gene>
<evidence type="ECO:0000313" key="1">
    <source>
        <dbReference type="EMBL" id="KAK3092699.1"/>
    </source>
</evidence>
<keyword evidence="2" id="KW-1185">Reference proteome</keyword>
<dbReference type="SUPFAM" id="SSF49265">
    <property type="entry name" value="Fibronectin type III"/>
    <property type="match status" value="1"/>
</dbReference>
<evidence type="ECO:0000313" key="2">
    <source>
        <dbReference type="Proteomes" id="UP001186944"/>
    </source>
</evidence>
<reference evidence="1" key="1">
    <citation type="submission" date="2019-08" db="EMBL/GenBank/DDBJ databases">
        <title>The improved chromosome-level genome for the pearl oyster Pinctada fucata martensii using PacBio sequencing and Hi-C.</title>
        <authorList>
            <person name="Zheng Z."/>
        </authorList>
    </citation>
    <scope>NUCLEOTIDE SEQUENCE</scope>
    <source>
        <strain evidence="1">ZZ-2019</strain>
        <tissue evidence="1">Adductor muscle</tissue>
    </source>
</reference>
<dbReference type="PANTHER" id="PTHR16897">
    <property type="entry name" value="OS10G0105400 PROTEIN"/>
    <property type="match status" value="1"/>
</dbReference>
<dbReference type="EMBL" id="VSWD01000009">
    <property type="protein sequence ID" value="KAK3092699.1"/>
    <property type="molecule type" value="Genomic_DNA"/>
</dbReference>
<dbReference type="Proteomes" id="UP001186944">
    <property type="component" value="Unassembled WGS sequence"/>
</dbReference>